<reference evidence="2" key="1">
    <citation type="submission" date="2019-10" db="EMBL/GenBank/DDBJ databases">
        <authorList>
            <person name="Zhang R."/>
            <person name="Pan Y."/>
            <person name="Wang J."/>
            <person name="Ma R."/>
            <person name="Yu S."/>
        </authorList>
    </citation>
    <scope>NUCLEOTIDE SEQUENCE</scope>
    <source>
        <strain evidence="2">LA-IB0</strain>
        <tissue evidence="2">Leaf</tissue>
    </source>
</reference>
<sequence length="82" mass="9136">MLPKQFKSDVTGLMMILVVFNQLVSHVIEANAQQPFLINPQTLQPSQYITVTGCNNDCDIACCYCDITLQPPLCVQCCKEDP</sequence>
<evidence type="ECO:0000313" key="2">
    <source>
        <dbReference type="EMBL" id="KAG8384909.1"/>
    </source>
</evidence>
<dbReference type="EMBL" id="WHWC01000004">
    <property type="protein sequence ID" value="KAG8384909.1"/>
    <property type="molecule type" value="Genomic_DNA"/>
</dbReference>
<evidence type="ECO:0000256" key="1">
    <source>
        <dbReference type="SAM" id="SignalP"/>
    </source>
</evidence>
<organism evidence="2 3">
    <name type="scientific">Buddleja alternifolia</name>
    <dbReference type="NCBI Taxonomy" id="168488"/>
    <lineage>
        <taxon>Eukaryota</taxon>
        <taxon>Viridiplantae</taxon>
        <taxon>Streptophyta</taxon>
        <taxon>Embryophyta</taxon>
        <taxon>Tracheophyta</taxon>
        <taxon>Spermatophyta</taxon>
        <taxon>Magnoliopsida</taxon>
        <taxon>eudicotyledons</taxon>
        <taxon>Gunneridae</taxon>
        <taxon>Pentapetalae</taxon>
        <taxon>asterids</taxon>
        <taxon>lamiids</taxon>
        <taxon>Lamiales</taxon>
        <taxon>Scrophulariaceae</taxon>
        <taxon>Buddlejeae</taxon>
        <taxon>Buddleja</taxon>
    </lineage>
</organism>
<protein>
    <submittedName>
        <fullName evidence="2">Uncharacterized protein</fullName>
    </submittedName>
</protein>
<gene>
    <name evidence="2" type="ORF">BUALT_Bualt04G0167200</name>
</gene>
<name>A0AAV6XQU3_9LAMI</name>
<accession>A0AAV6XQU3</accession>
<evidence type="ECO:0000313" key="3">
    <source>
        <dbReference type="Proteomes" id="UP000826271"/>
    </source>
</evidence>
<keyword evidence="1" id="KW-0732">Signal</keyword>
<feature type="signal peptide" evidence="1">
    <location>
        <begin position="1"/>
        <end position="32"/>
    </location>
</feature>
<proteinExistence type="predicted"/>
<keyword evidence="3" id="KW-1185">Reference proteome</keyword>
<feature type="chain" id="PRO_5043664073" evidence="1">
    <location>
        <begin position="33"/>
        <end position="82"/>
    </location>
</feature>
<comment type="caution">
    <text evidence="2">The sequence shown here is derived from an EMBL/GenBank/DDBJ whole genome shotgun (WGS) entry which is preliminary data.</text>
</comment>
<dbReference type="AlphaFoldDB" id="A0AAV6XQU3"/>
<dbReference type="Proteomes" id="UP000826271">
    <property type="component" value="Unassembled WGS sequence"/>
</dbReference>